<proteinExistence type="predicted"/>
<dbReference type="InterPro" id="IPR021109">
    <property type="entry name" value="Peptidase_aspartic_dom_sf"/>
</dbReference>
<keyword evidence="2" id="KW-1185">Reference proteome</keyword>
<feature type="non-terminal residue" evidence="1">
    <location>
        <position position="1"/>
    </location>
</feature>
<dbReference type="Gene3D" id="2.40.70.10">
    <property type="entry name" value="Acid Proteases"/>
    <property type="match status" value="1"/>
</dbReference>
<dbReference type="OrthoDB" id="2755517at2759"/>
<organism evidence="1 2">
    <name type="scientific">Lentinus brumalis</name>
    <dbReference type="NCBI Taxonomy" id="2498619"/>
    <lineage>
        <taxon>Eukaryota</taxon>
        <taxon>Fungi</taxon>
        <taxon>Dikarya</taxon>
        <taxon>Basidiomycota</taxon>
        <taxon>Agaricomycotina</taxon>
        <taxon>Agaricomycetes</taxon>
        <taxon>Polyporales</taxon>
        <taxon>Polyporaceae</taxon>
        <taxon>Lentinus</taxon>
    </lineage>
</organism>
<name>A0A371CJZ7_9APHY</name>
<dbReference type="AlphaFoldDB" id="A0A371CJZ7"/>
<reference evidence="1 2" key="1">
    <citation type="journal article" date="2018" name="Biotechnol. Biofuels">
        <title>Integrative visual omics of the white-rot fungus Polyporus brumalis exposes the biotechnological potential of its oxidative enzymes for delignifying raw plant biomass.</title>
        <authorList>
            <person name="Miyauchi S."/>
            <person name="Rancon A."/>
            <person name="Drula E."/>
            <person name="Hage H."/>
            <person name="Chaduli D."/>
            <person name="Favel A."/>
            <person name="Grisel S."/>
            <person name="Henrissat B."/>
            <person name="Herpoel-Gimbert I."/>
            <person name="Ruiz-Duenas F.J."/>
            <person name="Chevret D."/>
            <person name="Hainaut M."/>
            <person name="Lin J."/>
            <person name="Wang M."/>
            <person name="Pangilinan J."/>
            <person name="Lipzen A."/>
            <person name="Lesage-Meessen L."/>
            <person name="Navarro D."/>
            <person name="Riley R."/>
            <person name="Grigoriev I.V."/>
            <person name="Zhou S."/>
            <person name="Raouche S."/>
            <person name="Rosso M.N."/>
        </authorList>
    </citation>
    <scope>NUCLEOTIDE SEQUENCE [LARGE SCALE GENOMIC DNA]</scope>
    <source>
        <strain evidence="1 2">BRFM 1820</strain>
    </source>
</reference>
<protein>
    <recommendedName>
        <fullName evidence="3">Aspartic peptidase DDI1-type domain-containing protein</fullName>
    </recommendedName>
</protein>
<sequence>QRPLCAEVEINGVPAYTLFDTGCTTDSISPALAFVTQADRIDLAVQMGLQLGAKGSRTKINHGAKAQLKIGPVNESYYFDVVDIDRYDLILGTPFFAKHDVVLDFRNRTIKIDGVEVPTYNK</sequence>
<gene>
    <name evidence="1" type="ORF">OH76DRAFT_1306106</name>
</gene>
<dbReference type="CDD" id="cd00303">
    <property type="entry name" value="retropepsin_like"/>
    <property type="match status" value="1"/>
</dbReference>
<dbReference type="SUPFAM" id="SSF50630">
    <property type="entry name" value="Acid proteases"/>
    <property type="match status" value="1"/>
</dbReference>
<accession>A0A371CJZ7</accession>
<dbReference type="Proteomes" id="UP000256964">
    <property type="component" value="Unassembled WGS sequence"/>
</dbReference>
<dbReference type="EMBL" id="KZ857546">
    <property type="protein sequence ID" value="RDX40604.1"/>
    <property type="molecule type" value="Genomic_DNA"/>
</dbReference>
<evidence type="ECO:0000313" key="1">
    <source>
        <dbReference type="EMBL" id="RDX40604.1"/>
    </source>
</evidence>
<evidence type="ECO:0008006" key="3">
    <source>
        <dbReference type="Google" id="ProtNLM"/>
    </source>
</evidence>
<evidence type="ECO:0000313" key="2">
    <source>
        <dbReference type="Proteomes" id="UP000256964"/>
    </source>
</evidence>
<feature type="non-terminal residue" evidence="1">
    <location>
        <position position="122"/>
    </location>
</feature>
<dbReference type="Pfam" id="PF13975">
    <property type="entry name" value="gag-asp_proteas"/>
    <property type="match status" value="1"/>
</dbReference>